<dbReference type="AlphaFoldDB" id="A0A1D1VAQ2"/>
<evidence type="ECO:0000313" key="1">
    <source>
        <dbReference type="EMBL" id="GAU96817.1"/>
    </source>
</evidence>
<accession>A0A1D1VAQ2</accession>
<sequence length="97" mass="11173">MSCTEPYQRLLLLGPGQLHADRQYLRNRNLGKQPFLLDLSKPSRSLHALQVLQDATRSSSLSHPHYQISLGVYTPSFSRLLHRLRLLLLCTNPRRVL</sequence>
<organism evidence="1 2">
    <name type="scientific">Ramazzottius varieornatus</name>
    <name type="common">Water bear</name>
    <name type="synonym">Tardigrade</name>
    <dbReference type="NCBI Taxonomy" id="947166"/>
    <lineage>
        <taxon>Eukaryota</taxon>
        <taxon>Metazoa</taxon>
        <taxon>Ecdysozoa</taxon>
        <taxon>Tardigrada</taxon>
        <taxon>Eutardigrada</taxon>
        <taxon>Parachela</taxon>
        <taxon>Hypsibioidea</taxon>
        <taxon>Ramazzottiidae</taxon>
        <taxon>Ramazzottius</taxon>
    </lineage>
</organism>
<keyword evidence="2" id="KW-1185">Reference proteome</keyword>
<comment type="caution">
    <text evidence="1">The sequence shown here is derived from an EMBL/GenBank/DDBJ whole genome shotgun (WGS) entry which is preliminary data.</text>
</comment>
<dbReference type="Proteomes" id="UP000186922">
    <property type="component" value="Unassembled WGS sequence"/>
</dbReference>
<evidence type="ECO:0000313" key="2">
    <source>
        <dbReference type="Proteomes" id="UP000186922"/>
    </source>
</evidence>
<name>A0A1D1VAQ2_RAMVA</name>
<reference evidence="1 2" key="1">
    <citation type="journal article" date="2016" name="Nat. Commun.">
        <title>Extremotolerant tardigrade genome and improved radiotolerance of human cultured cells by tardigrade-unique protein.</title>
        <authorList>
            <person name="Hashimoto T."/>
            <person name="Horikawa D.D."/>
            <person name="Saito Y."/>
            <person name="Kuwahara H."/>
            <person name="Kozuka-Hata H."/>
            <person name="Shin-I T."/>
            <person name="Minakuchi Y."/>
            <person name="Ohishi K."/>
            <person name="Motoyama A."/>
            <person name="Aizu T."/>
            <person name="Enomoto A."/>
            <person name="Kondo K."/>
            <person name="Tanaka S."/>
            <person name="Hara Y."/>
            <person name="Koshikawa S."/>
            <person name="Sagara H."/>
            <person name="Miura T."/>
            <person name="Yokobori S."/>
            <person name="Miyagawa K."/>
            <person name="Suzuki Y."/>
            <person name="Kubo T."/>
            <person name="Oyama M."/>
            <person name="Kohara Y."/>
            <person name="Fujiyama A."/>
            <person name="Arakawa K."/>
            <person name="Katayama T."/>
            <person name="Toyoda A."/>
            <person name="Kunieda T."/>
        </authorList>
    </citation>
    <scope>NUCLEOTIDE SEQUENCE [LARGE SCALE GENOMIC DNA]</scope>
    <source>
        <strain evidence="1 2">YOKOZUNA-1</strain>
    </source>
</reference>
<protein>
    <submittedName>
        <fullName evidence="1">Uncharacterized protein</fullName>
    </submittedName>
</protein>
<gene>
    <name evidence="1" type="primary">RvY_08202-1</name>
    <name evidence="1" type="synonym">RvY_08202.1</name>
    <name evidence="1" type="ORF">RvY_08202</name>
</gene>
<dbReference type="EMBL" id="BDGG01000003">
    <property type="protein sequence ID" value="GAU96817.1"/>
    <property type="molecule type" value="Genomic_DNA"/>
</dbReference>
<proteinExistence type="predicted"/>